<feature type="compositionally biased region" description="Polar residues" evidence="1">
    <location>
        <begin position="185"/>
        <end position="197"/>
    </location>
</feature>
<dbReference type="EMBL" id="KN847496">
    <property type="protein sequence ID" value="KIW14566.1"/>
    <property type="molecule type" value="Genomic_DNA"/>
</dbReference>
<sequence>MATTAVKKAKANGFMSLVTTSQSGAFDQTSTARDAPPDLSETDLGQYLTDTGAEWHCTTVVLQRHTKILTHASPPHTIRGREDRPQNPTSTDYVEAAEESGSNVNRGDDHPRECTLMIQNLGMSTPLKVTVLECDTPEEKKAVVCALVTLTQTLAQDITLNSGVKRRPEPDGDPRKRVHMHTGQPAASSESGPTSTALGCPPHTPGVE</sequence>
<feature type="region of interest" description="Disordered" evidence="1">
    <location>
        <begin position="24"/>
        <end position="44"/>
    </location>
</feature>
<dbReference type="GeneID" id="27334433"/>
<proteinExistence type="predicted"/>
<dbReference type="Proteomes" id="UP000053328">
    <property type="component" value="Unassembled WGS sequence"/>
</dbReference>
<evidence type="ECO:0000313" key="2">
    <source>
        <dbReference type="EMBL" id="KIW14566.1"/>
    </source>
</evidence>
<name>A0A0D1YI24_9EURO</name>
<dbReference type="AlphaFoldDB" id="A0A0D1YI24"/>
<dbReference type="VEuPathDB" id="FungiDB:PV08_07350"/>
<feature type="region of interest" description="Disordered" evidence="1">
    <location>
        <begin position="73"/>
        <end position="111"/>
    </location>
</feature>
<feature type="compositionally biased region" description="Basic and acidic residues" evidence="1">
    <location>
        <begin position="166"/>
        <end position="175"/>
    </location>
</feature>
<accession>A0A0D1YI24</accession>
<evidence type="ECO:0000256" key="1">
    <source>
        <dbReference type="SAM" id="MobiDB-lite"/>
    </source>
</evidence>
<evidence type="ECO:0000313" key="3">
    <source>
        <dbReference type="Proteomes" id="UP000053328"/>
    </source>
</evidence>
<keyword evidence="3" id="KW-1185">Reference proteome</keyword>
<dbReference type="HOGENOM" id="CLU_1320905_0_0_1"/>
<protein>
    <submittedName>
        <fullName evidence="2">Uncharacterized protein</fullName>
    </submittedName>
</protein>
<feature type="region of interest" description="Disordered" evidence="1">
    <location>
        <begin position="161"/>
        <end position="208"/>
    </location>
</feature>
<dbReference type="RefSeq" id="XP_016234782.1">
    <property type="nucleotide sequence ID" value="XM_016381680.1"/>
</dbReference>
<reference evidence="2 3" key="1">
    <citation type="submission" date="2015-01" db="EMBL/GenBank/DDBJ databases">
        <title>The Genome Sequence of Exophiala spinifera CBS89968.</title>
        <authorList>
            <consortium name="The Broad Institute Genomics Platform"/>
            <person name="Cuomo C."/>
            <person name="de Hoog S."/>
            <person name="Gorbushina A."/>
            <person name="Stielow B."/>
            <person name="Teixiera M."/>
            <person name="Abouelleil A."/>
            <person name="Chapman S.B."/>
            <person name="Priest M."/>
            <person name="Young S.K."/>
            <person name="Wortman J."/>
            <person name="Nusbaum C."/>
            <person name="Birren B."/>
        </authorList>
    </citation>
    <scope>NUCLEOTIDE SEQUENCE [LARGE SCALE GENOMIC DNA]</scope>
    <source>
        <strain evidence="2 3">CBS 89968</strain>
    </source>
</reference>
<gene>
    <name evidence="2" type="ORF">PV08_07350</name>
</gene>
<organism evidence="2 3">
    <name type="scientific">Exophiala spinifera</name>
    <dbReference type="NCBI Taxonomy" id="91928"/>
    <lineage>
        <taxon>Eukaryota</taxon>
        <taxon>Fungi</taxon>
        <taxon>Dikarya</taxon>
        <taxon>Ascomycota</taxon>
        <taxon>Pezizomycotina</taxon>
        <taxon>Eurotiomycetes</taxon>
        <taxon>Chaetothyriomycetidae</taxon>
        <taxon>Chaetothyriales</taxon>
        <taxon>Herpotrichiellaceae</taxon>
        <taxon>Exophiala</taxon>
    </lineage>
</organism>